<dbReference type="RefSeq" id="YP_009846480.1">
    <property type="nucleotide sequence ID" value="NC_048770.1"/>
</dbReference>
<evidence type="ECO:0000313" key="2">
    <source>
        <dbReference type="Proteomes" id="UP000323400"/>
    </source>
</evidence>
<evidence type="ECO:0000313" key="1">
    <source>
        <dbReference type="EMBL" id="QEG08395.1"/>
    </source>
</evidence>
<accession>A0A5B9N6G5</accession>
<dbReference type="KEGG" id="vg:55616848"/>
<name>A0A5B9N6G5_9CAUD</name>
<proteinExistence type="predicted"/>
<reference evidence="1 2" key="1">
    <citation type="submission" date="2019-04" db="EMBL/GenBank/DDBJ databases">
        <title>Nine Novel Phages from a Plateau Lake in Southwest China Provide Insights into Aeromonas Phage Diversity.</title>
        <authorList>
            <person name="Xiao W."/>
            <person name="Bai M."/>
            <person name="Wang Y."/>
            <person name="Cui X."/>
        </authorList>
    </citation>
    <scope>NUCLEOTIDE SEQUENCE [LARGE SCALE GENOMIC DNA]</scope>
</reference>
<gene>
    <name evidence="1" type="primary">2L372X_142</name>
</gene>
<keyword evidence="2" id="KW-1185">Reference proteome</keyword>
<dbReference type="EMBL" id="MK813938">
    <property type="protein sequence ID" value="QEG08395.1"/>
    <property type="molecule type" value="Genomic_DNA"/>
</dbReference>
<sequence>MYSLLNEQTKQNAIKDVKQSKEYKTRTYPEFSFDYSMGYSSLELKVFKNEVSDYYSLGTVFGNGFGLNYYDLLDVIFYCDEDFVGVNKKRLNEYIEQLTKFVRKALKDGVDSMSYGVQTESVKVTNYLDFEERL</sequence>
<protein>
    <submittedName>
        <fullName evidence="1">Uncharacterized protein</fullName>
    </submittedName>
</protein>
<organism evidence="1 2">
    <name type="scientific">Aeromonas phage 2L372X</name>
    <dbReference type="NCBI Taxonomy" id="2588515"/>
    <lineage>
        <taxon>Viruses</taxon>
        <taxon>Duplodnaviria</taxon>
        <taxon>Heunggongvirae</taxon>
        <taxon>Uroviricota</taxon>
        <taxon>Caudoviricetes</taxon>
        <taxon>Plateaulakevirus</taxon>
        <taxon>Plateaulakevirus pv2L372X</taxon>
    </lineage>
</organism>
<dbReference type="Proteomes" id="UP000323400">
    <property type="component" value="Segment"/>
</dbReference>
<dbReference type="GeneID" id="55616848"/>